<proteinExistence type="inferred from homology"/>
<feature type="transmembrane region" description="Helical" evidence="7">
    <location>
        <begin position="214"/>
        <end position="233"/>
    </location>
</feature>
<organism evidence="9 10">
    <name type="scientific">Jiangella alkaliphila</name>
    <dbReference type="NCBI Taxonomy" id="419479"/>
    <lineage>
        <taxon>Bacteria</taxon>
        <taxon>Bacillati</taxon>
        <taxon>Actinomycetota</taxon>
        <taxon>Actinomycetes</taxon>
        <taxon>Jiangellales</taxon>
        <taxon>Jiangellaceae</taxon>
        <taxon>Jiangella</taxon>
    </lineage>
</organism>
<evidence type="ECO:0000313" key="9">
    <source>
        <dbReference type="EMBL" id="SDU78368.1"/>
    </source>
</evidence>
<feature type="transmembrane region" description="Helical" evidence="7">
    <location>
        <begin position="94"/>
        <end position="113"/>
    </location>
</feature>
<keyword evidence="6 7" id="KW-0472">Membrane</keyword>
<evidence type="ECO:0000256" key="6">
    <source>
        <dbReference type="ARBA" id="ARBA00023136"/>
    </source>
</evidence>
<dbReference type="InterPro" id="IPR051311">
    <property type="entry name" value="DedA_domain"/>
</dbReference>
<dbReference type="OrthoDB" id="3727474at2"/>
<keyword evidence="4 7" id="KW-0812">Transmembrane</keyword>
<accession>A0A1H2LCL6</accession>
<dbReference type="Pfam" id="PF09335">
    <property type="entry name" value="VTT_dom"/>
    <property type="match status" value="1"/>
</dbReference>
<dbReference type="RefSeq" id="WP_052762793.1">
    <property type="nucleotide sequence ID" value="NZ_LBMC01000032.1"/>
</dbReference>
<keyword evidence="3" id="KW-1003">Cell membrane</keyword>
<sequence length="255" mass="26828">MSIVDRTSGSLAAAGGLPRATSPWRRFVPWQGRATRLDLALMGAILAVVALGVVLRPLKPFLLASHPVMLAFLTGDLTATGAAAAFARIGEAPLWLVVVAGAVGMVKLDWLTWWTGRQWGPGIVRMFTTSERALGFAGRAAELRPWTLRAAVVLAVLPGVPSAVVYAVAGLAGMRLVTFLILDLAGAVAMTGLVAGLGYGLGHQAVGVVLLIDRYASVVSLTMIAVAALIPVLKRLIRRRRGPLRDVLSDLRAEG</sequence>
<comment type="subcellular location">
    <subcellularLocation>
        <location evidence="1">Cell membrane</location>
        <topology evidence="1">Multi-pass membrane protein</topology>
    </subcellularLocation>
</comment>
<evidence type="ECO:0000256" key="7">
    <source>
        <dbReference type="SAM" id="Phobius"/>
    </source>
</evidence>
<feature type="transmembrane region" description="Helical" evidence="7">
    <location>
        <begin position="176"/>
        <end position="202"/>
    </location>
</feature>
<keyword evidence="10" id="KW-1185">Reference proteome</keyword>
<reference evidence="10" key="1">
    <citation type="submission" date="2016-10" db="EMBL/GenBank/DDBJ databases">
        <authorList>
            <person name="Varghese N."/>
            <person name="Submissions S."/>
        </authorList>
    </citation>
    <scope>NUCLEOTIDE SEQUENCE [LARGE SCALE GENOMIC DNA]</scope>
    <source>
        <strain evidence="10">DSM 45079</strain>
    </source>
</reference>
<evidence type="ECO:0000256" key="3">
    <source>
        <dbReference type="ARBA" id="ARBA00022475"/>
    </source>
</evidence>
<feature type="transmembrane region" description="Helical" evidence="7">
    <location>
        <begin position="146"/>
        <end position="169"/>
    </location>
</feature>
<protein>
    <submittedName>
        <fullName evidence="9">Membrane protein DedA, SNARE-associated domain</fullName>
    </submittedName>
</protein>
<dbReference type="GO" id="GO:0005886">
    <property type="term" value="C:plasma membrane"/>
    <property type="evidence" value="ECO:0007669"/>
    <property type="project" value="UniProtKB-SubCell"/>
</dbReference>
<name>A0A1H2LCL6_9ACTN</name>
<comment type="similarity">
    <text evidence="2">Belongs to the DedA family.</text>
</comment>
<evidence type="ECO:0000313" key="10">
    <source>
        <dbReference type="Proteomes" id="UP000182977"/>
    </source>
</evidence>
<evidence type="ECO:0000256" key="4">
    <source>
        <dbReference type="ARBA" id="ARBA00022692"/>
    </source>
</evidence>
<evidence type="ECO:0000256" key="5">
    <source>
        <dbReference type="ARBA" id="ARBA00022989"/>
    </source>
</evidence>
<dbReference type="InterPro" id="IPR032816">
    <property type="entry name" value="VTT_dom"/>
</dbReference>
<gene>
    <name evidence="9" type="ORF">SAMN04488563_5772</name>
</gene>
<keyword evidence="5 7" id="KW-1133">Transmembrane helix</keyword>
<feature type="transmembrane region" description="Helical" evidence="7">
    <location>
        <begin position="39"/>
        <end position="58"/>
    </location>
</feature>
<dbReference type="PANTHER" id="PTHR42709:SF6">
    <property type="entry name" value="UNDECAPRENYL PHOSPHATE TRANSPORTER A"/>
    <property type="match status" value="1"/>
</dbReference>
<evidence type="ECO:0000256" key="2">
    <source>
        <dbReference type="ARBA" id="ARBA00010792"/>
    </source>
</evidence>
<dbReference type="Proteomes" id="UP000182977">
    <property type="component" value="Chromosome I"/>
</dbReference>
<dbReference type="AlphaFoldDB" id="A0A1H2LCL6"/>
<evidence type="ECO:0000259" key="8">
    <source>
        <dbReference type="Pfam" id="PF09335"/>
    </source>
</evidence>
<dbReference type="EMBL" id="LT629791">
    <property type="protein sequence ID" value="SDU78368.1"/>
    <property type="molecule type" value="Genomic_DNA"/>
</dbReference>
<evidence type="ECO:0000256" key="1">
    <source>
        <dbReference type="ARBA" id="ARBA00004651"/>
    </source>
</evidence>
<feature type="transmembrane region" description="Helical" evidence="7">
    <location>
        <begin position="64"/>
        <end position="87"/>
    </location>
</feature>
<dbReference type="PANTHER" id="PTHR42709">
    <property type="entry name" value="ALKALINE PHOSPHATASE LIKE PROTEIN"/>
    <property type="match status" value="1"/>
</dbReference>
<feature type="domain" description="VTT" evidence="8">
    <location>
        <begin position="85"/>
        <end position="199"/>
    </location>
</feature>
<dbReference type="STRING" id="419479.SAMN04488563_5772"/>